<accession>A0A099GJG6</accession>
<dbReference type="InterPro" id="IPR050680">
    <property type="entry name" value="YpeA/RimI_acetyltransf"/>
</dbReference>
<evidence type="ECO:0000256" key="1">
    <source>
        <dbReference type="ARBA" id="ARBA00022679"/>
    </source>
</evidence>
<dbReference type="Gene3D" id="3.40.630.30">
    <property type="match status" value="1"/>
</dbReference>
<dbReference type="AlphaFoldDB" id="A0A099GJG6"/>
<comment type="caution">
    <text evidence="4">The sequence shown here is derived from an EMBL/GenBank/DDBJ whole genome shotgun (WGS) entry which is preliminary data.</text>
</comment>
<evidence type="ECO:0000259" key="3">
    <source>
        <dbReference type="PROSITE" id="PS51186"/>
    </source>
</evidence>
<dbReference type="GO" id="GO:0016747">
    <property type="term" value="F:acyltransferase activity, transferring groups other than amino-acyl groups"/>
    <property type="evidence" value="ECO:0007669"/>
    <property type="project" value="InterPro"/>
</dbReference>
<organism evidence="4 5">
    <name type="scientific">Paracoccus sanguinis</name>
    <dbReference type="NCBI Taxonomy" id="1545044"/>
    <lineage>
        <taxon>Bacteria</taxon>
        <taxon>Pseudomonadati</taxon>
        <taxon>Pseudomonadota</taxon>
        <taxon>Alphaproteobacteria</taxon>
        <taxon>Rhodobacterales</taxon>
        <taxon>Paracoccaceae</taxon>
        <taxon>Paracoccus</taxon>
    </lineage>
</organism>
<reference evidence="4 5" key="1">
    <citation type="submission" date="2014-09" db="EMBL/GenBank/DDBJ databases">
        <authorList>
            <person name="McGinnis J.M."/>
            <person name="Wolfgang W.J."/>
        </authorList>
    </citation>
    <scope>NUCLEOTIDE SEQUENCE [LARGE SCALE GENOMIC DNA]</scope>
    <source>
        <strain evidence="4 5">5503</strain>
    </source>
</reference>
<dbReference type="PANTHER" id="PTHR43420">
    <property type="entry name" value="ACETYLTRANSFERASE"/>
    <property type="match status" value="1"/>
</dbReference>
<dbReference type="Proteomes" id="UP000029858">
    <property type="component" value="Unassembled WGS sequence"/>
</dbReference>
<proteinExistence type="predicted"/>
<dbReference type="PROSITE" id="PS51186">
    <property type="entry name" value="GNAT"/>
    <property type="match status" value="1"/>
</dbReference>
<dbReference type="CDD" id="cd04301">
    <property type="entry name" value="NAT_SF"/>
    <property type="match status" value="1"/>
</dbReference>
<gene>
    <name evidence="4" type="ORF">IX56_06750</name>
</gene>
<keyword evidence="2" id="KW-0012">Acyltransferase</keyword>
<sequence length="134" mass="14295">MTPDDLARLHALCFTRPRPWSATEFRNLSEAPGSLLLTDGAAFLLGRVIGPEAELLALAVDPAARRRGQGRALVTRFLAAACAQGAETAFLEVAADNTAAIALYAATGWTEAGRRRGYYGDGIDALVLQHDLTR</sequence>
<evidence type="ECO:0000313" key="5">
    <source>
        <dbReference type="Proteomes" id="UP000029858"/>
    </source>
</evidence>
<dbReference type="EMBL" id="JRKQ01000023">
    <property type="protein sequence ID" value="KGJ22687.1"/>
    <property type="molecule type" value="Genomic_DNA"/>
</dbReference>
<dbReference type="SUPFAM" id="SSF55729">
    <property type="entry name" value="Acyl-CoA N-acyltransferases (Nat)"/>
    <property type="match status" value="1"/>
</dbReference>
<name>A0A099GJG6_9RHOB</name>
<dbReference type="RefSeq" id="WP_036708457.1">
    <property type="nucleotide sequence ID" value="NZ_JRKQ01000023.1"/>
</dbReference>
<keyword evidence="1 4" id="KW-0808">Transferase</keyword>
<protein>
    <submittedName>
        <fullName evidence="4">Alanine acetyltransferase</fullName>
    </submittedName>
</protein>
<evidence type="ECO:0000313" key="4">
    <source>
        <dbReference type="EMBL" id="KGJ22687.1"/>
    </source>
</evidence>
<reference evidence="4 5" key="2">
    <citation type="submission" date="2014-10" db="EMBL/GenBank/DDBJ databases">
        <title>Paracoccus sanguinis sp. nov., isolated from clinical specimens of New York State patients.</title>
        <authorList>
            <person name="Mingle L.A."/>
            <person name="Cole J.A."/>
            <person name="Lapierre P."/>
            <person name="Musser K.A."/>
        </authorList>
    </citation>
    <scope>NUCLEOTIDE SEQUENCE [LARGE SCALE GENOMIC DNA]</scope>
    <source>
        <strain evidence="4 5">5503</strain>
    </source>
</reference>
<dbReference type="InterPro" id="IPR016181">
    <property type="entry name" value="Acyl_CoA_acyltransferase"/>
</dbReference>
<dbReference type="PANTHER" id="PTHR43420:SF44">
    <property type="entry name" value="ACETYLTRANSFERASE YPEA"/>
    <property type="match status" value="1"/>
</dbReference>
<dbReference type="InterPro" id="IPR000182">
    <property type="entry name" value="GNAT_dom"/>
</dbReference>
<feature type="domain" description="N-acetyltransferase" evidence="3">
    <location>
        <begin position="1"/>
        <end position="133"/>
    </location>
</feature>
<evidence type="ECO:0000256" key="2">
    <source>
        <dbReference type="ARBA" id="ARBA00023315"/>
    </source>
</evidence>
<dbReference type="Pfam" id="PF00583">
    <property type="entry name" value="Acetyltransf_1"/>
    <property type="match status" value="1"/>
</dbReference>